<dbReference type="InterPro" id="IPR013324">
    <property type="entry name" value="RNA_pol_sigma_r3/r4-like"/>
</dbReference>
<reference evidence="1 2" key="1">
    <citation type="submission" date="2018-08" db="EMBL/GenBank/DDBJ databases">
        <title>A genome reference for cultivated species of the human gut microbiota.</title>
        <authorList>
            <person name="Zou Y."/>
            <person name="Xue W."/>
            <person name="Luo G."/>
        </authorList>
    </citation>
    <scope>NUCLEOTIDE SEQUENCE [LARGE SCALE GENOMIC DNA]</scope>
    <source>
        <strain evidence="1 2">AM23-13</strain>
    </source>
</reference>
<sequence length="140" mass="17086">MAYNKASEERKWRYWKEQEEKKLRELGMGEEKIRELRQMDWEDFLEERRYRERLEGTMQEIDTGKPEDGEPFAMDVRELLDHVGDRRLYELLKDTEHQTLEILLLSTWGYSGREIAKIMGMAEQTVYTKRNRLRKKLKNL</sequence>
<accession>A0A414RY66</accession>
<name>A0A414RY66_9FIRM</name>
<dbReference type="AlphaFoldDB" id="A0A414RY66"/>
<evidence type="ECO:0000313" key="2">
    <source>
        <dbReference type="Proteomes" id="UP000284112"/>
    </source>
</evidence>
<dbReference type="Proteomes" id="UP000284112">
    <property type="component" value="Unassembled WGS sequence"/>
</dbReference>
<dbReference type="EMBL" id="QRHW01000045">
    <property type="protein sequence ID" value="RHG03621.1"/>
    <property type="molecule type" value="Genomic_DNA"/>
</dbReference>
<evidence type="ECO:0000313" key="1">
    <source>
        <dbReference type="EMBL" id="RHG03621.1"/>
    </source>
</evidence>
<comment type="caution">
    <text evidence="1">The sequence shown here is derived from an EMBL/GenBank/DDBJ whole genome shotgun (WGS) entry which is preliminary data.</text>
</comment>
<dbReference type="RefSeq" id="WP_118310268.1">
    <property type="nucleotide sequence ID" value="NZ_CAXSPU010000022.1"/>
</dbReference>
<dbReference type="SUPFAM" id="SSF88659">
    <property type="entry name" value="Sigma3 and sigma4 domains of RNA polymerase sigma factors"/>
    <property type="match status" value="1"/>
</dbReference>
<dbReference type="InterPro" id="IPR036388">
    <property type="entry name" value="WH-like_DNA-bd_sf"/>
</dbReference>
<gene>
    <name evidence="1" type="ORF">DW641_14970</name>
</gene>
<proteinExistence type="predicted"/>
<dbReference type="Gene3D" id="1.10.10.10">
    <property type="entry name" value="Winged helix-like DNA-binding domain superfamily/Winged helix DNA-binding domain"/>
    <property type="match status" value="1"/>
</dbReference>
<protein>
    <submittedName>
        <fullName evidence="1">Sigma-70 family RNA polymerase sigma factor</fullName>
    </submittedName>
</protein>
<organism evidence="1 2">
    <name type="scientific">Dorea longicatena</name>
    <dbReference type="NCBI Taxonomy" id="88431"/>
    <lineage>
        <taxon>Bacteria</taxon>
        <taxon>Bacillati</taxon>
        <taxon>Bacillota</taxon>
        <taxon>Clostridia</taxon>
        <taxon>Lachnospirales</taxon>
        <taxon>Lachnospiraceae</taxon>
        <taxon>Dorea</taxon>
    </lineage>
</organism>